<proteinExistence type="predicted"/>
<organism evidence="1 3">
    <name type="scientific">Iodobacter fluviatilis</name>
    <dbReference type="NCBI Taxonomy" id="537"/>
    <lineage>
        <taxon>Bacteria</taxon>
        <taxon>Pseudomonadati</taxon>
        <taxon>Pseudomonadota</taxon>
        <taxon>Betaproteobacteria</taxon>
        <taxon>Neisseriales</taxon>
        <taxon>Chitinibacteraceae</taxon>
        <taxon>Iodobacter</taxon>
    </lineage>
</organism>
<dbReference type="RefSeq" id="WP_115227443.1">
    <property type="nucleotide sequence ID" value="NZ_CAWOLO010000003.1"/>
</dbReference>
<dbReference type="EMBL" id="SMBT01000003">
    <property type="protein sequence ID" value="TCU88726.1"/>
    <property type="molecule type" value="Genomic_DNA"/>
</dbReference>
<evidence type="ECO:0000313" key="4">
    <source>
        <dbReference type="Proteomes" id="UP000295794"/>
    </source>
</evidence>
<protein>
    <submittedName>
        <fullName evidence="1">Uncharacterized protein</fullName>
    </submittedName>
</protein>
<reference evidence="2 4" key="2">
    <citation type="submission" date="2019-03" db="EMBL/GenBank/DDBJ databases">
        <title>Genomic Encyclopedia of Type Strains, Phase IV (KMG-IV): sequencing the most valuable type-strain genomes for metagenomic binning, comparative biology and taxonomic classification.</title>
        <authorList>
            <person name="Goeker M."/>
        </authorList>
    </citation>
    <scope>NUCLEOTIDE SEQUENCE [LARGE SCALE GENOMIC DNA]</scope>
    <source>
        <strain evidence="2 4">DSM 3764</strain>
    </source>
</reference>
<accession>A0A377Q8G4</accession>
<evidence type="ECO:0000313" key="3">
    <source>
        <dbReference type="Proteomes" id="UP000255108"/>
    </source>
</evidence>
<name>A0A377Q8G4_9NEIS</name>
<dbReference type="AlphaFoldDB" id="A0A377Q8G4"/>
<gene>
    <name evidence="2" type="ORF">EV682_103310</name>
    <name evidence="1" type="ORF">NCTC11159_02275</name>
</gene>
<dbReference type="Proteomes" id="UP000255108">
    <property type="component" value="Unassembled WGS sequence"/>
</dbReference>
<dbReference type="Proteomes" id="UP000295794">
    <property type="component" value="Unassembled WGS sequence"/>
</dbReference>
<sequence>MPEQELPRKEDLSSTLAGTRKRYFRVGPVKLFSPPDCHAPLSIDLEYLSILIGNGGLPPAPDDVPEKAYVLLEVFDQFKTTLASTYETVAAAKTKNDAVVVRLNVLDAELAALVGWENNENINYVTKTQALEFVKHGEMVEVTNLLSDSVTLLSRVVADNTSRLDHVSGGAWADIKDKPVNYPTSWELIKNKPDLGAGGGPVTWQSISNKPLTFPADLSNISVPWARITGIPPEVTSGGQNLKVEWNNILNKPMLFPADMGAVNIGWSQVLNKPSVFPVDNGTVSIDWSQITSGIPATFPAEIPAATWAGLSDKPDVFPADNGTVAIDWSQIVSGIPATFPSDSSAATWAGLPDKPDVFPVDNGTVSIDWSQISTGVPVVFPHDNGAVSIDWSQISTGVPAAFPADLSALPWENLTGKPATFPPDAHEHDYPSVVSNGPNVTLLPFKGFCFFLSTRVGGAPAQRITIPANANQRVNTLYLRAHVGELTVVAPAGMTIVRKGIDRTLGVASFVIQPHSTAILVSVLTYWVEI</sequence>
<dbReference type="EMBL" id="UGHR01000001">
    <property type="protein sequence ID" value="STQ91203.1"/>
    <property type="molecule type" value="Genomic_DNA"/>
</dbReference>
<reference evidence="1 3" key="1">
    <citation type="submission" date="2018-06" db="EMBL/GenBank/DDBJ databases">
        <authorList>
            <consortium name="Pathogen Informatics"/>
            <person name="Doyle S."/>
        </authorList>
    </citation>
    <scope>NUCLEOTIDE SEQUENCE [LARGE SCALE GENOMIC DNA]</scope>
    <source>
        <strain evidence="1 3">NCTC11159</strain>
    </source>
</reference>
<keyword evidence="4" id="KW-1185">Reference proteome</keyword>
<evidence type="ECO:0000313" key="2">
    <source>
        <dbReference type="EMBL" id="TCU88726.1"/>
    </source>
</evidence>
<evidence type="ECO:0000313" key="1">
    <source>
        <dbReference type="EMBL" id="STQ91203.1"/>
    </source>
</evidence>